<feature type="region of interest" description="Disordered" evidence="1">
    <location>
        <begin position="1"/>
        <end position="56"/>
    </location>
</feature>
<proteinExistence type="predicted"/>
<sequence length="137" mass="15816">MELKMEGGGELNILPWEGNERAPSRQNAIKRIDPHRSTARPVNERTRAHSREQVAKCGRHTIGQKCPTPPRRMFFAGALFWHEPWLIVSSSDESKKAKLAITNGFHRRDLRSFLHRRQPTPICMHAYLLACRRHVCA</sequence>
<evidence type="ECO:0000313" key="3">
    <source>
        <dbReference type="Proteomes" id="UP000054815"/>
    </source>
</evidence>
<organism evidence="2 3">
    <name type="scientific">Trichinella pseudospiralis</name>
    <name type="common">Parasitic roundworm</name>
    <dbReference type="NCBI Taxonomy" id="6337"/>
    <lineage>
        <taxon>Eukaryota</taxon>
        <taxon>Metazoa</taxon>
        <taxon>Ecdysozoa</taxon>
        <taxon>Nematoda</taxon>
        <taxon>Enoplea</taxon>
        <taxon>Dorylaimia</taxon>
        <taxon>Trichinellida</taxon>
        <taxon>Trichinellidae</taxon>
        <taxon>Trichinella</taxon>
    </lineage>
</organism>
<comment type="caution">
    <text evidence="2">The sequence shown here is derived from an EMBL/GenBank/DDBJ whole genome shotgun (WGS) entry which is preliminary data.</text>
</comment>
<dbReference type="AlphaFoldDB" id="A0A0V0Y6N5"/>
<evidence type="ECO:0000313" key="2">
    <source>
        <dbReference type="EMBL" id="KRX95664.1"/>
    </source>
</evidence>
<dbReference type="Proteomes" id="UP000054815">
    <property type="component" value="Unassembled WGS sequence"/>
</dbReference>
<feature type="compositionally biased region" description="Basic and acidic residues" evidence="1">
    <location>
        <begin position="30"/>
        <end position="54"/>
    </location>
</feature>
<protein>
    <submittedName>
        <fullName evidence="2">Uncharacterized protein</fullName>
    </submittedName>
</protein>
<dbReference type="EMBL" id="JYDU01000053">
    <property type="protein sequence ID" value="KRX95664.1"/>
    <property type="molecule type" value="Genomic_DNA"/>
</dbReference>
<name>A0A0V0Y6N5_TRIPS</name>
<reference evidence="2 3" key="1">
    <citation type="submission" date="2015-01" db="EMBL/GenBank/DDBJ databases">
        <title>Evolution of Trichinella species and genotypes.</title>
        <authorList>
            <person name="Korhonen P.K."/>
            <person name="Edoardo P."/>
            <person name="Giuseppe L.R."/>
            <person name="Gasser R.B."/>
        </authorList>
    </citation>
    <scope>NUCLEOTIDE SEQUENCE [LARGE SCALE GENOMIC DNA]</scope>
    <source>
        <strain evidence="2">ISS141</strain>
    </source>
</reference>
<accession>A0A0V0Y6N5</accession>
<gene>
    <name evidence="2" type="ORF">T4E_1924</name>
</gene>
<evidence type="ECO:0000256" key="1">
    <source>
        <dbReference type="SAM" id="MobiDB-lite"/>
    </source>
</evidence>